<dbReference type="Proteomes" id="UP001589810">
    <property type="component" value="Unassembled WGS sequence"/>
</dbReference>
<dbReference type="PROSITE" id="PS51257">
    <property type="entry name" value="PROKAR_LIPOPROTEIN"/>
    <property type="match status" value="1"/>
</dbReference>
<dbReference type="RefSeq" id="WP_273938182.1">
    <property type="nucleotide sequence ID" value="NZ_CP097263.1"/>
</dbReference>
<comment type="caution">
    <text evidence="2">The sequence shown here is derived from an EMBL/GenBank/DDBJ whole genome shotgun (WGS) entry which is preliminary data.</text>
</comment>
<accession>A0ABV6N5W3</accession>
<evidence type="ECO:0000313" key="3">
    <source>
        <dbReference type="Proteomes" id="UP001589810"/>
    </source>
</evidence>
<keyword evidence="3" id="KW-1185">Reference proteome</keyword>
<gene>
    <name evidence="2" type="ORF">ACFFH7_41160</name>
</gene>
<feature type="chain" id="PRO_5047263187" evidence="1">
    <location>
        <begin position="18"/>
        <end position="159"/>
    </location>
</feature>
<evidence type="ECO:0000313" key="2">
    <source>
        <dbReference type="EMBL" id="MFC0547974.1"/>
    </source>
</evidence>
<reference evidence="2 3" key="1">
    <citation type="submission" date="2024-09" db="EMBL/GenBank/DDBJ databases">
        <authorList>
            <person name="Sun Q."/>
            <person name="Mori K."/>
        </authorList>
    </citation>
    <scope>NUCLEOTIDE SEQUENCE [LARGE SCALE GENOMIC DNA]</scope>
    <source>
        <strain evidence="2 3">TBRC 1432</strain>
    </source>
</reference>
<proteinExistence type="predicted"/>
<evidence type="ECO:0000256" key="1">
    <source>
        <dbReference type="SAM" id="SignalP"/>
    </source>
</evidence>
<sequence length="159" mass="15919">MPRLAPLLSLLLIAACAAPPPAPDPDAPAIAWAAKVCAGIPQITVAPQENAADLGAFVHTLSVALTQEADAIRAAGPPPVSDAKTMVDKALGTINAAQDSLRQAGSRLAQVQPGDAAGLQQAVVDVNAGMTGLADAGDPKATLRQNATLDRAFDKAAGC</sequence>
<feature type="signal peptide" evidence="1">
    <location>
        <begin position="1"/>
        <end position="17"/>
    </location>
</feature>
<name>A0ABV6N5W3_9PSEU</name>
<organism evidence="2 3">
    <name type="scientific">Kutzneria chonburiensis</name>
    <dbReference type="NCBI Taxonomy" id="1483604"/>
    <lineage>
        <taxon>Bacteria</taxon>
        <taxon>Bacillati</taxon>
        <taxon>Actinomycetota</taxon>
        <taxon>Actinomycetes</taxon>
        <taxon>Pseudonocardiales</taxon>
        <taxon>Pseudonocardiaceae</taxon>
        <taxon>Kutzneria</taxon>
    </lineage>
</organism>
<keyword evidence="1" id="KW-0732">Signal</keyword>
<dbReference type="EMBL" id="JBHLUD010000015">
    <property type="protein sequence ID" value="MFC0547974.1"/>
    <property type="molecule type" value="Genomic_DNA"/>
</dbReference>
<protein>
    <submittedName>
        <fullName evidence="2">Uncharacterized protein</fullName>
    </submittedName>
</protein>